<gene>
    <name evidence="7" type="ORF">GN958_ATG16470</name>
</gene>
<keyword evidence="4 7" id="KW-0418">Kinase</keyword>
<dbReference type="GO" id="GO:0005524">
    <property type="term" value="F:ATP binding"/>
    <property type="evidence" value="ECO:0007669"/>
    <property type="project" value="UniProtKB-KW"/>
</dbReference>
<dbReference type="PROSITE" id="PS50011">
    <property type="entry name" value="PROTEIN_KINASE_DOM"/>
    <property type="match status" value="1"/>
</dbReference>
<keyword evidence="3" id="KW-0547">Nucleotide-binding</keyword>
<evidence type="ECO:0000256" key="3">
    <source>
        <dbReference type="ARBA" id="ARBA00022741"/>
    </source>
</evidence>
<dbReference type="EMBL" id="JAACNO010002301">
    <property type="protein sequence ID" value="KAF4134338.1"/>
    <property type="molecule type" value="Genomic_DNA"/>
</dbReference>
<dbReference type="AlphaFoldDB" id="A0A8S9U7Y8"/>
<evidence type="ECO:0000256" key="4">
    <source>
        <dbReference type="ARBA" id="ARBA00022777"/>
    </source>
</evidence>
<dbReference type="InterPro" id="IPR000719">
    <property type="entry name" value="Prot_kinase_dom"/>
</dbReference>
<organism evidence="7 8">
    <name type="scientific">Phytophthora infestans</name>
    <name type="common">Potato late blight agent</name>
    <name type="synonym">Botrytis infestans</name>
    <dbReference type="NCBI Taxonomy" id="4787"/>
    <lineage>
        <taxon>Eukaryota</taxon>
        <taxon>Sar</taxon>
        <taxon>Stramenopiles</taxon>
        <taxon>Oomycota</taxon>
        <taxon>Peronosporomycetes</taxon>
        <taxon>Peronosporales</taxon>
        <taxon>Peronosporaceae</taxon>
        <taxon>Phytophthora</taxon>
    </lineage>
</organism>
<keyword evidence="5" id="KW-0067">ATP-binding</keyword>
<dbReference type="PANTHER" id="PTHR24345:SF91">
    <property type="entry name" value="SERINE_THREONINE-PROTEIN KINASE PLK4"/>
    <property type="match status" value="1"/>
</dbReference>
<protein>
    <submittedName>
        <fullName evidence="7">Protein kinase domain</fullName>
    </submittedName>
</protein>
<reference evidence="7" key="1">
    <citation type="submission" date="2020-03" db="EMBL/GenBank/DDBJ databases">
        <title>Hybrid Assembly of Korean Phytophthora infestans isolates.</title>
        <authorList>
            <person name="Prokchorchik M."/>
            <person name="Lee Y."/>
            <person name="Seo J."/>
            <person name="Cho J.-H."/>
            <person name="Park Y.-E."/>
            <person name="Jang D.-C."/>
            <person name="Im J.-S."/>
            <person name="Choi J.-G."/>
            <person name="Park H.-J."/>
            <person name="Lee G.-B."/>
            <person name="Lee Y.-G."/>
            <person name="Hong S.-Y."/>
            <person name="Cho K."/>
            <person name="Sohn K.H."/>
        </authorList>
    </citation>
    <scope>NUCLEOTIDE SEQUENCE</scope>
    <source>
        <strain evidence="7">KR_2_A2</strain>
    </source>
</reference>
<keyword evidence="1" id="KW-0723">Serine/threonine-protein kinase</keyword>
<dbReference type="GO" id="GO:0005634">
    <property type="term" value="C:nucleus"/>
    <property type="evidence" value="ECO:0007669"/>
    <property type="project" value="TreeGrafter"/>
</dbReference>
<dbReference type="Pfam" id="PF00069">
    <property type="entry name" value="Pkinase"/>
    <property type="match status" value="1"/>
</dbReference>
<name>A0A8S9U7Y8_PHYIN</name>
<evidence type="ECO:0000256" key="2">
    <source>
        <dbReference type="ARBA" id="ARBA00022679"/>
    </source>
</evidence>
<evidence type="ECO:0000313" key="7">
    <source>
        <dbReference type="EMBL" id="KAF4134338.1"/>
    </source>
</evidence>
<evidence type="ECO:0000259" key="6">
    <source>
        <dbReference type="PROSITE" id="PS50011"/>
    </source>
</evidence>
<dbReference type="GO" id="GO:0004674">
    <property type="term" value="F:protein serine/threonine kinase activity"/>
    <property type="evidence" value="ECO:0007669"/>
    <property type="project" value="UniProtKB-KW"/>
</dbReference>
<dbReference type="OMA" id="YYSPQIV"/>
<comment type="caution">
    <text evidence="7">The sequence shown here is derived from an EMBL/GenBank/DDBJ whole genome shotgun (WGS) entry which is preliminary data.</text>
</comment>
<sequence>MIRQRYRLERKISDALYGTVCACEDTRHNNELVAIKQVSLELATSLLEVHPNADNPWQERRAINKLMALHPHPNIVHFRQEFLHNESWFVVMEHCPQGDLWDRVQRSSNGRVPEHEALVLFREVTVGLDFLHANGIAHRDVSLENVLLRNGVCKISDFGLATDADRTCKNDVVGKAYYMAPEVVAGKAYSPVYADMWSLGIVLFVMLTGSPLVHRASENETGFIGFLQLGVRRVVRAWKMSSFISEEVCDLVSALLQRDPTQRLTTAQVLAHPLLQLP</sequence>
<dbReference type="Proteomes" id="UP000704712">
    <property type="component" value="Unassembled WGS sequence"/>
</dbReference>
<proteinExistence type="predicted"/>
<accession>A0A8S9U7Y8</accession>
<dbReference type="PANTHER" id="PTHR24345">
    <property type="entry name" value="SERINE/THREONINE-PROTEIN KINASE PLK"/>
    <property type="match status" value="1"/>
</dbReference>
<evidence type="ECO:0000256" key="1">
    <source>
        <dbReference type="ARBA" id="ARBA00022527"/>
    </source>
</evidence>
<feature type="domain" description="Protein kinase" evidence="6">
    <location>
        <begin position="6"/>
        <end position="275"/>
    </location>
</feature>
<dbReference type="FunFam" id="1.10.510.10:FF:000753">
    <property type="entry name" value="CAMK/CAMKL protein kinase"/>
    <property type="match status" value="1"/>
</dbReference>
<keyword evidence="2" id="KW-0808">Transferase</keyword>
<dbReference type="SUPFAM" id="SSF56112">
    <property type="entry name" value="Protein kinase-like (PK-like)"/>
    <property type="match status" value="1"/>
</dbReference>
<dbReference type="Gene3D" id="1.10.510.10">
    <property type="entry name" value="Transferase(Phosphotransferase) domain 1"/>
    <property type="match status" value="1"/>
</dbReference>
<evidence type="ECO:0000313" key="8">
    <source>
        <dbReference type="Proteomes" id="UP000704712"/>
    </source>
</evidence>
<dbReference type="InterPro" id="IPR011009">
    <property type="entry name" value="Kinase-like_dom_sf"/>
</dbReference>
<evidence type="ECO:0000256" key="5">
    <source>
        <dbReference type="ARBA" id="ARBA00022840"/>
    </source>
</evidence>